<proteinExistence type="predicted"/>
<organism evidence="1 2">
    <name type="scientific">Spiromyces aspiralis</name>
    <dbReference type="NCBI Taxonomy" id="68401"/>
    <lineage>
        <taxon>Eukaryota</taxon>
        <taxon>Fungi</taxon>
        <taxon>Fungi incertae sedis</taxon>
        <taxon>Zoopagomycota</taxon>
        <taxon>Kickxellomycotina</taxon>
        <taxon>Kickxellomycetes</taxon>
        <taxon>Kickxellales</taxon>
        <taxon>Kickxellaceae</taxon>
        <taxon>Spiromyces</taxon>
    </lineage>
</organism>
<protein>
    <submittedName>
        <fullName evidence="1">Hydroxyacid oxidase 1</fullName>
        <ecNumber evidence="1">1.1.3.15</ecNumber>
    </submittedName>
</protein>
<evidence type="ECO:0000313" key="2">
    <source>
        <dbReference type="Proteomes" id="UP001145114"/>
    </source>
</evidence>
<gene>
    <name evidence="1" type="primary">HAO1</name>
    <name evidence="1" type="ORF">EV182_002042</name>
</gene>
<dbReference type="EMBL" id="JAMZIH010000380">
    <property type="protein sequence ID" value="KAJ1679443.1"/>
    <property type="molecule type" value="Genomic_DNA"/>
</dbReference>
<evidence type="ECO:0000313" key="1">
    <source>
        <dbReference type="EMBL" id="KAJ1679443.1"/>
    </source>
</evidence>
<keyword evidence="2" id="KW-1185">Reference proteome</keyword>
<comment type="caution">
    <text evidence="1">The sequence shown here is derived from an EMBL/GenBank/DDBJ whole genome shotgun (WGS) entry which is preliminary data.</text>
</comment>
<dbReference type="EC" id="1.1.3.15" evidence="1"/>
<sequence>MQATPILPVCIDDLEHIAKDILPSATWGYYTSGANHEQTLRDNRDAFKRYRLRPRMLRDVSKVTTTTTILGKKARSPLCVAPCAMHKLAHPDGEVATSKAVASHGSVMILSTYSTTALEKVIAAGNPETQYWFQLYVYKDRRVSEKLIRRAEAAGFSALVLTVDAPYLGRRLLDSRNKFSPPPHLRLENFIDSTTDFSSIDSLEKSGDETFGETFGNRGDASLSWEEGIAWLRSITALPIIVKGILTAEDTELAIKHGCSAIIVSNHGGRQLDGTLASIDALPEIVEAAGNRIEVYMDGGVRTGTDIIKALALGAQAVFVARPILYGLAYNGEDGARLTLRLLQDELELGMALAGCRTIDEIGSHLIHSLHKQACNNIPKPKL</sequence>
<reference evidence="1" key="1">
    <citation type="submission" date="2022-06" db="EMBL/GenBank/DDBJ databases">
        <title>Phylogenomic reconstructions and comparative analyses of Kickxellomycotina fungi.</title>
        <authorList>
            <person name="Reynolds N.K."/>
            <person name="Stajich J.E."/>
            <person name="Barry K."/>
            <person name="Grigoriev I.V."/>
            <person name="Crous P."/>
            <person name="Smith M.E."/>
        </authorList>
    </citation>
    <scope>NUCLEOTIDE SEQUENCE</scope>
    <source>
        <strain evidence="1">RSA 2271</strain>
    </source>
</reference>
<accession>A0ACC1HUM3</accession>
<name>A0ACC1HUM3_9FUNG</name>
<dbReference type="Proteomes" id="UP001145114">
    <property type="component" value="Unassembled WGS sequence"/>
</dbReference>
<keyword evidence="1" id="KW-0560">Oxidoreductase</keyword>